<feature type="compositionally biased region" description="Basic and acidic residues" evidence="1">
    <location>
        <begin position="50"/>
        <end position="68"/>
    </location>
</feature>
<reference evidence="2 3" key="1">
    <citation type="submission" date="2019-09" db="EMBL/GenBank/DDBJ databases">
        <title>Whole genome shotgun sequencing (WGS) of Ellagibacter isourolithinifaciens DSM 104140(T) and Adlercreutzia muris DSM 29508(T).</title>
        <authorList>
            <person name="Stoll D.A."/>
            <person name="Danylec N."/>
            <person name="Huch M."/>
        </authorList>
    </citation>
    <scope>NUCLEOTIDE SEQUENCE [LARGE SCALE GENOMIC DNA]</scope>
    <source>
        <strain evidence="2 3">DSM 29508</strain>
    </source>
</reference>
<comment type="caution">
    <text evidence="2">The sequence shown here is derived from an EMBL/GenBank/DDBJ whole genome shotgun (WGS) entry which is preliminary data.</text>
</comment>
<evidence type="ECO:0000313" key="3">
    <source>
        <dbReference type="Proteomes" id="UP000479639"/>
    </source>
</evidence>
<evidence type="ECO:0000313" key="2">
    <source>
        <dbReference type="EMBL" id="KAB1648683.1"/>
    </source>
</evidence>
<accession>A0A7C8G0B3</accession>
<dbReference type="InterPro" id="IPR038695">
    <property type="entry name" value="Saro_0823-like_sf"/>
</dbReference>
<dbReference type="InterPro" id="IPR003795">
    <property type="entry name" value="DUF192"/>
</dbReference>
<protein>
    <submittedName>
        <fullName evidence="2">DUF192 domain-containing protein</fullName>
    </submittedName>
</protein>
<feature type="region of interest" description="Disordered" evidence="1">
    <location>
        <begin position="45"/>
        <end position="96"/>
    </location>
</feature>
<dbReference type="Proteomes" id="UP000479639">
    <property type="component" value="Unassembled WGS sequence"/>
</dbReference>
<organism evidence="2 3">
    <name type="scientific">Adlercreutzia muris</name>
    <dbReference type="NCBI Taxonomy" id="1796610"/>
    <lineage>
        <taxon>Bacteria</taxon>
        <taxon>Bacillati</taxon>
        <taxon>Actinomycetota</taxon>
        <taxon>Coriobacteriia</taxon>
        <taxon>Eggerthellales</taxon>
        <taxon>Eggerthellaceae</taxon>
        <taxon>Adlercreutzia</taxon>
    </lineage>
</organism>
<evidence type="ECO:0000256" key="1">
    <source>
        <dbReference type="SAM" id="MobiDB-lite"/>
    </source>
</evidence>
<keyword evidence="3" id="KW-1185">Reference proteome</keyword>
<gene>
    <name evidence="2" type="ORF">F8D48_05195</name>
</gene>
<name>A0A7C8G0B3_9ACTN</name>
<dbReference type="EMBL" id="WAJS01000013">
    <property type="protein sequence ID" value="KAB1648683.1"/>
    <property type="molecule type" value="Genomic_DNA"/>
</dbReference>
<dbReference type="AlphaFoldDB" id="A0A7C8G0B3"/>
<sequence>MVRAGSTPSGRGLRSAGSGRLVCGGLHHGGGGSDGSAVGRRLVGGARLGARGDRRGRDSRRYQGRRDVSMALAQLHARRRRGVHRRPDSGSVGDGAPAPFGGTWVVAASPLMRLRGLAGRPPDRTVMVLPRCRDVHTLTMRHPLDIAFVDRAGRVIEVHRLVLPGTRLRSDRAFGAIERFARPGPWFMRGDSVEIPGCKKSGPRRVAERRRR</sequence>
<proteinExistence type="predicted"/>
<dbReference type="Pfam" id="PF02643">
    <property type="entry name" value="DUF192"/>
    <property type="match status" value="1"/>
</dbReference>
<dbReference type="Gene3D" id="2.60.120.1140">
    <property type="entry name" value="Protein of unknown function DUF192"/>
    <property type="match status" value="1"/>
</dbReference>